<reference evidence="4 5" key="1">
    <citation type="submission" date="2014-04" db="EMBL/GenBank/DDBJ databases">
        <title>Pseudoalteromonas galatheae sp. nov., isolated from a deep-sea polychaete near Canal Concepcion, Chile.</title>
        <authorList>
            <person name="Machado H.R."/>
            <person name="Gram L."/>
            <person name="Vynne N.G."/>
        </authorList>
    </citation>
    <scope>NUCLEOTIDE SEQUENCE [LARGE SCALE GENOMIC DNA]</scope>
    <source>
        <strain evidence="4 5">KMM216</strain>
    </source>
</reference>
<feature type="chain" id="PRO_5044538596" evidence="1">
    <location>
        <begin position="19"/>
        <end position="141"/>
    </location>
</feature>
<dbReference type="InterPro" id="IPR010824">
    <property type="entry name" value="DUF1425"/>
</dbReference>
<evidence type="ECO:0000313" key="2">
    <source>
        <dbReference type="EMBL" id="KAA1155976.1"/>
    </source>
</evidence>
<dbReference type="PROSITE" id="PS51257">
    <property type="entry name" value="PROKAR_LIPOPROTEIN"/>
    <property type="match status" value="1"/>
</dbReference>
<dbReference type="Pfam" id="PF07233">
    <property type="entry name" value="DUF1425"/>
    <property type="match status" value="1"/>
</dbReference>
<evidence type="ECO:0000313" key="6">
    <source>
        <dbReference type="Proteomes" id="UP000322915"/>
    </source>
</evidence>
<gene>
    <name evidence="4" type="ORF">DC53_09470</name>
    <name evidence="3" type="ORF">EU508_15340</name>
    <name evidence="2" type="ORF">EU509_10905</name>
</gene>
<dbReference type="InterPro" id="IPR038483">
    <property type="entry name" value="YcfL-like_sf"/>
</dbReference>
<dbReference type="Proteomes" id="UP000322915">
    <property type="component" value="Unassembled WGS sequence"/>
</dbReference>
<evidence type="ECO:0000313" key="7">
    <source>
        <dbReference type="Proteomes" id="UP000324162"/>
    </source>
</evidence>
<evidence type="ECO:0000313" key="5">
    <source>
        <dbReference type="Proteomes" id="UP000027154"/>
    </source>
</evidence>
<evidence type="ECO:0000313" key="4">
    <source>
        <dbReference type="EMBL" id="KDC51416.1"/>
    </source>
</evidence>
<reference evidence="6 7" key="2">
    <citation type="submission" date="2019-01" db="EMBL/GenBank/DDBJ databases">
        <title>Genome sequences of marine Pseudoalteromonas species.</title>
        <authorList>
            <person name="Boraston A.B."/>
            <person name="Hehemann J.-H."/>
            <person name="Vickers C.J."/>
            <person name="Salama-Alber O."/>
            <person name="Abe K."/>
            <person name="Hettle A.J."/>
        </authorList>
    </citation>
    <scope>NUCLEOTIDE SEQUENCE [LARGE SCALE GENOMIC DNA]</scope>
    <source>
        <strain evidence="3 7">PS42</strain>
        <strain evidence="2 6">PS47</strain>
    </source>
</reference>
<dbReference type="Proteomes" id="UP000324162">
    <property type="component" value="Unassembled WGS sequence"/>
</dbReference>
<dbReference type="CDD" id="cd09030">
    <property type="entry name" value="DUF1425"/>
    <property type="match status" value="1"/>
</dbReference>
<evidence type="ECO:0000313" key="3">
    <source>
        <dbReference type="EMBL" id="KAA1157973.1"/>
    </source>
</evidence>
<dbReference type="OrthoDB" id="5616034at2"/>
<organism evidence="4 5">
    <name type="scientific">Pseudoalteromonas fuliginea</name>
    <dbReference type="NCBI Taxonomy" id="1872678"/>
    <lineage>
        <taxon>Bacteria</taxon>
        <taxon>Pseudomonadati</taxon>
        <taxon>Pseudomonadota</taxon>
        <taxon>Gammaproteobacteria</taxon>
        <taxon>Alteromonadales</taxon>
        <taxon>Pseudoalteromonadaceae</taxon>
        <taxon>Pseudoalteromonas</taxon>
    </lineage>
</organism>
<keyword evidence="1" id="KW-0732">Signal</keyword>
<feature type="signal peptide" evidence="1">
    <location>
        <begin position="1"/>
        <end position="18"/>
    </location>
</feature>
<sequence>MKYIAPLLAVLMLSACSSKPITSGISVEQNKSQFNEQLRVDNPALSKKLTITDIKTRQTNQLTDVVVTLSSQYKKSQYLQYQFNWFDKDGFVIKGNHSPWQALTLFGFAKTQLPGLAPSSDAVTFSLAVREVSTESQEFKD</sequence>
<dbReference type="Gene3D" id="2.60.40.3230">
    <property type="match status" value="1"/>
</dbReference>
<dbReference type="Proteomes" id="UP000027154">
    <property type="component" value="Unassembled WGS sequence"/>
</dbReference>
<evidence type="ECO:0000256" key="1">
    <source>
        <dbReference type="SAM" id="SignalP"/>
    </source>
</evidence>
<dbReference type="RefSeq" id="WP_007375406.1">
    <property type="nucleotide sequence ID" value="NZ_JBBMQV010000001.1"/>
</dbReference>
<dbReference type="EMBL" id="SEUK01000053">
    <property type="protein sequence ID" value="KAA1157973.1"/>
    <property type="molecule type" value="Genomic_DNA"/>
</dbReference>
<protein>
    <submittedName>
        <fullName evidence="2">DUF1425 domain-containing protein</fullName>
    </submittedName>
</protein>
<name>A0A063KSF6_9GAMM</name>
<comment type="caution">
    <text evidence="4">The sequence shown here is derived from an EMBL/GenBank/DDBJ whole genome shotgun (WGS) entry which is preliminary data.</text>
</comment>
<keyword evidence="6" id="KW-1185">Reference proteome</keyword>
<accession>A0A063KSF6</accession>
<dbReference type="AlphaFoldDB" id="A0A063KSF6"/>
<dbReference type="EMBL" id="SEUJ01000070">
    <property type="protein sequence ID" value="KAA1155976.1"/>
    <property type="molecule type" value="Genomic_DNA"/>
</dbReference>
<proteinExistence type="predicted"/>
<dbReference type="EMBL" id="JJNZ01000026">
    <property type="protein sequence ID" value="KDC51416.1"/>
    <property type="molecule type" value="Genomic_DNA"/>
</dbReference>